<organism evidence="4 5">
    <name type="scientific">Micromonospora rifamycinica</name>
    <dbReference type="NCBI Taxonomy" id="291594"/>
    <lineage>
        <taxon>Bacteria</taxon>
        <taxon>Bacillati</taxon>
        <taxon>Actinomycetota</taxon>
        <taxon>Actinomycetes</taxon>
        <taxon>Micromonosporales</taxon>
        <taxon>Micromonosporaceae</taxon>
        <taxon>Micromonospora</taxon>
    </lineage>
</organism>
<dbReference type="Pfam" id="PF00589">
    <property type="entry name" value="Phage_integrase"/>
    <property type="match status" value="1"/>
</dbReference>
<dbReference type="InterPro" id="IPR011010">
    <property type="entry name" value="DNA_brk_join_enz"/>
</dbReference>
<dbReference type="EMBL" id="LT607752">
    <property type="protein sequence ID" value="SCG41058.1"/>
    <property type="molecule type" value="Genomic_DNA"/>
</dbReference>
<evidence type="ECO:0000256" key="2">
    <source>
        <dbReference type="ARBA" id="ARBA00023125"/>
    </source>
</evidence>
<dbReference type="Gene3D" id="1.10.150.130">
    <property type="match status" value="1"/>
</dbReference>
<keyword evidence="3" id="KW-0233">DNA recombination</keyword>
<keyword evidence="5" id="KW-1185">Reference proteome</keyword>
<dbReference type="OrthoDB" id="4137935at2"/>
<dbReference type="InterPro" id="IPR004107">
    <property type="entry name" value="Integrase_SAM-like_N"/>
</dbReference>
<evidence type="ECO:0000313" key="5">
    <source>
        <dbReference type="Proteomes" id="UP000198226"/>
    </source>
</evidence>
<dbReference type="PANTHER" id="PTHR30349:SF81">
    <property type="entry name" value="TYROSINE RECOMBINASE XERC"/>
    <property type="match status" value="1"/>
</dbReference>
<dbReference type="InterPro" id="IPR010998">
    <property type="entry name" value="Integrase_recombinase_N"/>
</dbReference>
<dbReference type="InterPro" id="IPR002104">
    <property type="entry name" value="Integrase_catalytic"/>
</dbReference>
<accession>A0A125Q1F0</accession>
<dbReference type="InterPro" id="IPR013762">
    <property type="entry name" value="Integrase-like_cat_sf"/>
</dbReference>
<dbReference type="GO" id="GO:0015074">
    <property type="term" value="P:DNA integration"/>
    <property type="evidence" value="ECO:0007669"/>
    <property type="project" value="UniProtKB-KW"/>
</dbReference>
<reference evidence="5" key="1">
    <citation type="submission" date="2016-06" db="EMBL/GenBank/DDBJ databases">
        <authorList>
            <person name="Varghese N."/>
            <person name="Submissions Spin"/>
        </authorList>
    </citation>
    <scope>NUCLEOTIDE SEQUENCE [LARGE SCALE GENOMIC DNA]</scope>
    <source>
        <strain evidence="5">DSM 44983</strain>
    </source>
</reference>
<dbReference type="InterPro" id="IPR050090">
    <property type="entry name" value="Tyrosine_recombinase_XerCD"/>
</dbReference>
<dbReference type="RefSeq" id="WP_067308709.1">
    <property type="nucleotide sequence ID" value="NZ_LRMV01000068.1"/>
</dbReference>
<sequence length="332" mass="35859">MPRPDVPVLPHVPTRPALSGTPVDFTEAWLRNRRLSAHTRDAYRRDIAGWLTWCATGALDPLRANFLDVNAYARHLEATPAARSGRPLTPATVARKLSALSSWYEFLVKLRAVDGNPVSGADRPRVDRDHSVTVGLTPQEVDALLAAADTDTGPTAARNRAAIALLADLGLRVGELVSLDLTDLGAERGHRSVRFVGKGGKPRRRALTPGTAYAVDAYLADRAAAAGVSVTALTGPLLATTTGGRLDRHAVFRLVRRLAATAGIAAAAKLSPHSLRHAFATTAREEGVPLEDVQDAMGHADPRTTRRYDRDRHNLDRDPAYAIWAARARRRS</sequence>
<dbReference type="AlphaFoldDB" id="A0A125Q1F0"/>
<dbReference type="PROSITE" id="PS51900">
    <property type="entry name" value="CB"/>
    <property type="match status" value="1"/>
</dbReference>
<protein>
    <submittedName>
        <fullName evidence="4">Site-specific recombinase XerD</fullName>
    </submittedName>
</protein>
<proteinExistence type="predicted"/>
<dbReference type="Proteomes" id="UP000198226">
    <property type="component" value="Chromosome I"/>
</dbReference>
<evidence type="ECO:0000313" key="4">
    <source>
        <dbReference type="EMBL" id="SCG41058.1"/>
    </source>
</evidence>
<dbReference type="SUPFAM" id="SSF56349">
    <property type="entry name" value="DNA breaking-rejoining enzymes"/>
    <property type="match status" value="1"/>
</dbReference>
<dbReference type="PROSITE" id="PS51898">
    <property type="entry name" value="TYR_RECOMBINASE"/>
    <property type="match status" value="1"/>
</dbReference>
<dbReference type="GO" id="GO:0006310">
    <property type="term" value="P:DNA recombination"/>
    <property type="evidence" value="ECO:0007669"/>
    <property type="project" value="UniProtKB-KW"/>
</dbReference>
<keyword evidence="1" id="KW-0229">DNA integration</keyword>
<dbReference type="Gene3D" id="1.10.443.10">
    <property type="entry name" value="Intergrase catalytic core"/>
    <property type="match status" value="1"/>
</dbReference>
<evidence type="ECO:0000256" key="1">
    <source>
        <dbReference type="ARBA" id="ARBA00022908"/>
    </source>
</evidence>
<dbReference type="Pfam" id="PF02899">
    <property type="entry name" value="Phage_int_SAM_1"/>
    <property type="match status" value="1"/>
</dbReference>
<keyword evidence="2" id="KW-0238">DNA-binding</keyword>
<evidence type="ECO:0000256" key="3">
    <source>
        <dbReference type="ARBA" id="ARBA00023172"/>
    </source>
</evidence>
<gene>
    <name evidence="4" type="ORF">GA0070623_0741</name>
</gene>
<dbReference type="InterPro" id="IPR044068">
    <property type="entry name" value="CB"/>
</dbReference>
<name>A0A125Q1F0_9ACTN</name>
<dbReference type="GO" id="GO:0003677">
    <property type="term" value="F:DNA binding"/>
    <property type="evidence" value="ECO:0007669"/>
    <property type="project" value="UniProtKB-UniRule"/>
</dbReference>
<dbReference type="PANTHER" id="PTHR30349">
    <property type="entry name" value="PHAGE INTEGRASE-RELATED"/>
    <property type="match status" value="1"/>
</dbReference>